<organism evidence="1 2">
    <name type="scientific">Araneus ventricosus</name>
    <name type="common">Orbweaver spider</name>
    <name type="synonym">Epeira ventricosa</name>
    <dbReference type="NCBI Taxonomy" id="182803"/>
    <lineage>
        <taxon>Eukaryota</taxon>
        <taxon>Metazoa</taxon>
        <taxon>Ecdysozoa</taxon>
        <taxon>Arthropoda</taxon>
        <taxon>Chelicerata</taxon>
        <taxon>Arachnida</taxon>
        <taxon>Araneae</taxon>
        <taxon>Araneomorphae</taxon>
        <taxon>Entelegynae</taxon>
        <taxon>Araneoidea</taxon>
        <taxon>Araneidae</taxon>
        <taxon>Araneus</taxon>
    </lineage>
</organism>
<dbReference type="AlphaFoldDB" id="A0A4Y2BFC4"/>
<proteinExistence type="predicted"/>
<evidence type="ECO:0000313" key="1">
    <source>
        <dbReference type="EMBL" id="GBL90673.1"/>
    </source>
</evidence>
<keyword evidence="2" id="KW-1185">Reference proteome</keyword>
<reference evidence="1 2" key="1">
    <citation type="journal article" date="2019" name="Sci. Rep.">
        <title>Orb-weaving spider Araneus ventricosus genome elucidates the spidroin gene catalogue.</title>
        <authorList>
            <person name="Kono N."/>
            <person name="Nakamura H."/>
            <person name="Ohtoshi R."/>
            <person name="Moran D.A.P."/>
            <person name="Shinohara A."/>
            <person name="Yoshida Y."/>
            <person name="Fujiwara M."/>
            <person name="Mori M."/>
            <person name="Tomita M."/>
            <person name="Arakawa K."/>
        </authorList>
    </citation>
    <scope>NUCLEOTIDE SEQUENCE [LARGE SCALE GENOMIC DNA]</scope>
</reference>
<dbReference type="Proteomes" id="UP000499080">
    <property type="component" value="Unassembled WGS sequence"/>
</dbReference>
<name>A0A4Y2BFC4_ARAVE</name>
<dbReference type="EMBL" id="BGPR01000073">
    <property type="protein sequence ID" value="GBL90673.1"/>
    <property type="molecule type" value="Genomic_DNA"/>
</dbReference>
<gene>
    <name evidence="1" type="ORF">AVEN_219341_1</name>
</gene>
<protein>
    <submittedName>
        <fullName evidence="1">Uncharacterized protein</fullName>
    </submittedName>
</protein>
<evidence type="ECO:0000313" key="2">
    <source>
        <dbReference type="Proteomes" id="UP000499080"/>
    </source>
</evidence>
<accession>A0A4Y2BFC4</accession>
<comment type="caution">
    <text evidence="1">The sequence shown here is derived from an EMBL/GenBank/DDBJ whole genome shotgun (WGS) entry which is preliminary data.</text>
</comment>
<sequence length="123" mass="14013">MKILDEDGCKHKLFNQKDFVITANSRVCIQHLSEDLGIKESSFVDSTPGNIIKIPLSHFKLREGVVPTPGCPGYMTKDMLSRETREEKLKSAEMRSLNMAIQDSLKSNEEYEKNNFLSDYVNV</sequence>